<sequence length="91" mass="9494">MSINRAIASASAIVIAATGLIACNNSEEKMEDKMDGSMTPSSEAMMSESMAPSSDAMMSDSMAPSSDAMMSDSMAPSSDAMMSEDKMMESK</sequence>
<keyword evidence="2" id="KW-0732">Signal</keyword>
<evidence type="ECO:0008006" key="5">
    <source>
        <dbReference type="Google" id="ProtNLM"/>
    </source>
</evidence>
<name>A0A931DX83_9CORY</name>
<feature type="signal peptide" evidence="2">
    <location>
        <begin position="1"/>
        <end position="16"/>
    </location>
</feature>
<evidence type="ECO:0000256" key="1">
    <source>
        <dbReference type="SAM" id="MobiDB-lite"/>
    </source>
</evidence>
<accession>A0A931DX83</accession>
<dbReference type="RefSeq" id="WP_231375628.1">
    <property type="nucleotide sequence ID" value="NZ_CP046980.1"/>
</dbReference>
<feature type="region of interest" description="Disordered" evidence="1">
    <location>
        <begin position="28"/>
        <end position="91"/>
    </location>
</feature>
<evidence type="ECO:0000313" key="3">
    <source>
        <dbReference type="EMBL" id="MBG6123234.1"/>
    </source>
</evidence>
<keyword evidence="4" id="KW-1185">Reference proteome</keyword>
<evidence type="ECO:0000313" key="4">
    <source>
        <dbReference type="Proteomes" id="UP000658613"/>
    </source>
</evidence>
<gene>
    <name evidence="3" type="ORF">IW254_002203</name>
</gene>
<organism evidence="3 4">
    <name type="scientific">Corynebacterium aquatimens</name>
    <dbReference type="NCBI Taxonomy" id="1190508"/>
    <lineage>
        <taxon>Bacteria</taxon>
        <taxon>Bacillati</taxon>
        <taxon>Actinomycetota</taxon>
        <taxon>Actinomycetes</taxon>
        <taxon>Mycobacteriales</taxon>
        <taxon>Corynebacteriaceae</taxon>
        <taxon>Corynebacterium</taxon>
    </lineage>
</organism>
<evidence type="ECO:0000256" key="2">
    <source>
        <dbReference type="SAM" id="SignalP"/>
    </source>
</evidence>
<feature type="chain" id="PRO_5039212640" description="Pentapeptide MXKDX repeat protein" evidence="2">
    <location>
        <begin position="17"/>
        <end position="91"/>
    </location>
</feature>
<protein>
    <recommendedName>
        <fullName evidence="5">Pentapeptide MXKDX repeat protein</fullName>
    </recommendedName>
</protein>
<dbReference type="AlphaFoldDB" id="A0A931DX83"/>
<dbReference type="Proteomes" id="UP000658613">
    <property type="component" value="Unassembled WGS sequence"/>
</dbReference>
<feature type="compositionally biased region" description="Low complexity" evidence="1">
    <location>
        <begin position="41"/>
        <end position="81"/>
    </location>
</feature>
<reference evidence="3" key="1">
    <citation type="submission" date="2020-11" db="EMBL/GenBank/DDBJ databases">
        <title>Sequencing the genomes of 1000 actinobacteria strains.</title>
        <authorList>
            <person name="Klenk H.-P."/>
        </authorList>
    </citation>
    <scope>NUCLEOTIDE SEQUENCE</scope>
    <source>
        <strain evidence="3">DSM 45632</strain>
    </source>
</reference>
<comment type="caution">
    <text evidence="3">The sequence shown here is derived from an EMBL/GenBank/DDBJ whole genome shotgun (WGS) entry which is preliminary data.</text>
</comment>
<proteinExistence type="predicted"/>
<dbReference type="PROSITE" id="PS51257">
    <property type="entry name" value="PROKAR_LIPOPROTEIN"/>
    <property type="match status" value="1"/>
</dbReference>
<dbReference type="EMBL" id="JADOUE010000001">
    <property type="protein sequence ID" value="MBG6123234.1"/>
    <property type="molecule type" value="Genomic_DNA"/>
</dbReference>